<comment type="caution">
    <text evidence="1">The sequence shown here is derived from an EMBL/GenBank/DDBJ whole genome shotgun (WGS) entry which is preliminary data.</text>
</comment>
<protein>
    <submittedName>
        <fullName evidence="1">Uncharacterized protein</fullName>
    </submittedName>
</protein>
<name>A0AAD4LPW2_9AGAM</name>
<sequence>MEAHNGRSVFIKHARNIGRAYRSQAIELISTCLTLSRVAPQFEHEDGELMRYNNRLLSVSFRHFRTLLPALTRTSPDSVLRTCDLALNDAADSGRKVNDTANKRFEEANRVLRRYFERWRRRFLSPGMPILPKGGSYTVRLSCGNCALPIGPSFYRGLRTNGDQI</sequence>
<organism evidence="1 2">
    <name type="scientific">Lactarius akahatsu</name>
    <dbReference type="NCBI Taxonomy" id="416441"/>
    <lineage>
        <taxon>Eukaryota</taxon>
        <taxon>Fungi</taxon>
        <taxon>Dikarya</taxon>
        <taxon>Basidiomycota</taxon>
        <taxon>Agaricomycotina</taxon>
        <taxon>Agaricomycetes</taxon>
        <taxon>Russulales</taxon>
        <taxon>Russulaceae</taxon>
        <taxon>Lactarius</taxon>
    </lineage>
</organism>
<evidence type="ECO:0000313" key="2">
    <source>
        <dbReference type="Proteomes" id="UP001201163"/>
    </source>
</evidence>
<evidence type="ECO:0000313" key="1">
    <source>
        <dbReference type="EMBL" id="KAH8996017.1"/>
    </source>
</evidence>
<dbReference type="AlphaFoldDB" id="A0AAD4LPW2"/>
<accession>A0AAD4LPW2</accession>
<dbReference type="EMBL" id="JAKELL010000010">
    <property type="protein sequence ID" value="KAH8996017.1"/>
    <property type="molecule type" value="Genomic_DNA"/>
</dbReference>
<keyword evidence="2" id="KW-1185">Reference proteome</keyword>
<gene>
    <name evidence="1" type="ORF">EDB92DRAFT_1844655</name>
</gene>
<reference evidence="1" key="1">
    <citation type="submission" date="2022-01" db="EMBL/GenBank/DDBJ databases">
        <title>Comparative genomics reveals a dynamic genome evolution in the ectomycorrhizal milk-cap (Lactarius) mushrooms.</title>
        <authorList>
            <consortium name="DOE Joint Genome Institute"/>
            <person name="Lebreton A."/>
            <person name="Tang N."/>
            <person name="Kuo A."/>
            <person name="LaButti K."/>
            <person name="Drula E."/>
            <person name="Barry K."/>
            <person name="Clum A."/>
            <person name="Lipzen A."/>
            <person name="Mousain D."/>
            <person name="Ng V."/>
            <person name="Wang R."/>
            <person name="Wang X."/>
            <person name="Dai Y."/>
            <person name="Henrissat B."/>
            <person name="Grigoriev I.V."/>
            <person name="Guerin-Laguette A."/>
            <person name="Yu F."/>
            <person name="Martin F.M."/>
        </authorList>
    </citation>
    <scope>NUCLEOTIDE SEQUENCE</scope>
    <source>
        <strain evidence="1">QP</strain>
    </source>
</reference>
<proteinExistence type="predicted"/>
<dbReference type="Proteomes" id="UP001201163">
    <property type="component" value="Unassembled WGS sequence"/>
</dbReference>